<proteinExistence type="predicted"/>
<accession>A0ABD3XNE0</accession>
<comment type="caution">
    <text evidence="4">The sequence shown here is derived from an EMBL/GenBank/DDBJ whole genome shotgun (WGS) entry which is preliminary data.</text>
</comment>
<dbReference type="GO" id="GO:0005581">
    <property type="term" value="C:collagen trimer"/>
    <property type="evidence" value="ECO:0007669"/>
    <property type="project" value="UniProtKB-KW"/>
</dbReference>
<reference evidence="4 5" key="1">
    <citation type="submission" date="2024-11" db="EMBL/GenBank/DDBJ databases">
        <title>Chromosome-level genome assembly of the freshwater bivalve Anodonta woodiana.</title>
        <authorList>
            <person name="Chen X."/>
        </authorList>
    </citation>
    <scope>NUCLEOTIDE SEQUENCE [LARGE SCALE GENOMIC DNA]</scope>
    <source>
        <strain evidence="4">MN2024</strain>
        <tissue evidence="4">Gills</tissue>
    </source>
</reference>
<evidence type="ECO:0000259" key="3">
    <source>
        <dbReference type="PROSITE" id="PS50871"/>
    </source>
</evidence>
<dbReference type="InterPro" id="IPR050392">
    <property type="entry name" value="Collagen/C1q_domain"/>
</dbReference>
<evidence type="ECO:0000256" key="2">
    <source>
        <dbReference type="ARBA" id="ARBA00022525"/>
    </source>
</evidence>
<evidence type="ECO:0000313" key="5">
    <source>
        <dbReference type="Proteomes" id="UP001634394"/>
    </source>
</evidence>
<comment type="subcellular location">
    <subcellularLocation>
        <location evidence="1">Secreted</location>
    </subcellularLocation>
</comment>
<feature type="non-terminal residue" evidence="4">
    <location>
        <position position="131"/>
    </location>
</feature>
<dbReference type="SUPFAM" id="SSF49842">
    <property type="entry name" value="TNF-like"/>
    <property type="match status" value="1"/>
</dbReference>
<dbReference type="PANTHER" id="PTHR15427:SF33">
    <property type="entry name" value="COLLAGEN IV NC1 DOMAIN-CONTAINING PROTEIN"/>
    <property type="match status" value="1"/>
</dbReference>
<dbReference type="AlphaFoldDB" id="A0ABD3XNE0"/>
<feature type="domain" description="C1q" evidence="3">
    <location>
        <begin position="12"/>
        <end position="131"/>
    </location>
</feature>
<dbReference type="Proteomes" id="UP001634394">
    <property type="component" value="Unassembled WGS sequence"/>
</dbReference>
<dbReference type="EMBL" id="JBJQND010000002">
    <property type="protein sequence ID" value="KAL3886538.1"/>
    <property type="molecule type" value="Genomic_DNA"/>
</dbReference>
<sequence length="131" mass="14159">SKVTATTKRKRTVTRKAAFTAMISFAPVTITPGRSLLFDRVDYNEGNAYDTKTGTFTCPISGTYYFFTNILSWFHVGPVQNEIVLEGQGKGRAHAKNDDDHAQGSTAASLYCNAGQRVWAQVVSGSQACGG</sequence>
<dbReference type="SMART" id="SM00110">
    <property type="entry name" value="C1Q"/>
    <property type="match status" value="1"/>
</dbReference>
<dbReference type="PROSITE" id="PS50871">
    <property type="entry name" value="C1Q"/>
    <property type="match status" value="1"/>
</dbReference>
<organism evidence="4 5">
    <name type="scientific">Sinanodonta woodiana</name>
    <name type="common">Chinese pond mussel</name>
    <name type="synonym">Anodonta woodiana</name>
    <dbReference type="NCBI Taxonomy" id="1069815"/>
    <lineage>
        <taxon>Eukaryota</taxon>
        <taxon>Metazoa</taxon>
        <taxon>Spiralia</taxon>
        <taxon>Lophotrochozoa</taxon>
        <taxon>Mollusca</taxon>
        <taxon>Bivalvia</taxon>
        <taxon>Autobranchia</taxon>
        <taxon>Heteroconchia</taxon>
        <taxon>Palaeoheterodonta</taxon>
        <taxon>Unionida</taxon>
        <taxon>Unionoidea</taxon>
        <taxon>Unionidae</taxon>
        <taxon>Unioninae</taxon>
        <taxon>Sinanodonta</taxon>
    </lineage>
</organism>
<evidence type="ECO:0000313" key="4">
    <source>
        <dbReference type="EMBL" id="KAL3886538.1"/>
    </source>
</evidence>
<gene>
    <name evidence="4" type="ORF">ACJMK2_026523</name>
</gene>
<keyword evidence="2" id="KW-0964">Secreted</keyword>
<protein>
    <recommendedName>
        <fullName evidence="3">C1q domain-containing protein</fullName>
    </recommendedName>
</protein>
<dbReference type="Pfam" id="PF00386">
    <property type="entry name" value="C1q"/>
    <property type="match status" value="1"/>
</dbReference>
<evidence type="ECO:0000256" key="1">
    <source>
        <dbReference type="ARBA" id="ARBA00004613"/>
    </source>
</evidence>
<dbReference type="PANTHER" id="PTHR15427">
    <property type="entry name" value="EMILIN ELASTIN MICROFIBRIL INTERFACE-LOCATED PROTEIN ELASTIN MICROFIBRIL INTERFACER"/>
    <property type="match status" value="1"/>
</dbReference>
<keyword evidence="5" id="KW-1185">Reference proteome</keyword>
<dbReference type="PRINTS" id="PR00007">
    <property type="entry name" value="COMPLEMNTC1Q"/>
</dbReference>
<dbReference type="Gene3D" id="2.60.120.40">
    <property type="match status" value="1"/>
</dbReference>
<dbReference type="InterPro" id="IPR001073">
    <property type="entry name" value="C1q_dom"/>
</dbReference>
<name>A0ABD3XNE0_SINWO</name>
<feature type="non-terminal residue" evidence="4">
    <location>
        <position position="1"/>
    </location>
</feature>
<dbReference type="InterPro" id="IPR008983">
    <property type="entry name" value="Tumour_necrosis_fac-like_dom"/>
</dbReference>